<proteinExistence type="predicted"/>
<dbReference type="EMBL" id="RYFC01000001">
    <property type="protein sequence ID" value="RTZ49446.1"/>
    <property type="molecule type" value="Genomic_DNA"/>
</dbReference>
<name>A0A432DYT5_9FLAO</name>
<evidence type="ECO:0000313" key="2">
    <source>
        <dbReference type="Proteomes" id="UP000276953"/>
    </source>
</evidence>
<dbReference type="AlphaFoldDB" id="A0A432DYT5"/>
<gene>
    <name evidence="1" type="ORF">EJ377_02010</name>
</gene>
<protein>
    <submittedName>
        <fullName evidence="1">Uncharacterized protein</fullName>
    </submittedName>
</protein>
<dbReference type="Proteomes" id="UP000276953">
    <property type="component" value="Unassembled WGS sequence"/>
</dbReference>
<reference evidence="1 2" key="1">
    <citation type="submission" date="2018-12" db="EMBL/GenBank/DDBJ databases">
        <title>Draft Genome Sequence of Chryseobacterium arthrosphaerae strain ED882-96 Isolated from the Blood of a Patient with Liver Cirrhosis in Taiwan.</title>
        <authorList>
            <person name="Lin J.-N."/>
            <person name="Lai C.-H."/>
            <person name="Yang C.-H."/>
            <person name="Huang Y.-H."/>
        </authorList>
    </citation>
    <scope>NUCLEOTIDE SEQUENCE [LARGE SCALE GENOMIC DNA]</scope>
    <source>
        <strain evidence="1 2">ED882-96</strain>
    </source>
</reference>
<evidence type="ECO:0000313" key="1">
    <source>
        <dbReference type="EMBL" id="RTZ49446.1"/>
    </source>
</evidence>
<organism evidence="1 2">
    <name type="scientific">Chryseobacterium arthrosphaerae</name>
    <dbReference type="NCBI Taxonomy" id="651561"/>
    <lineage>
        <taxon>Bacteria</taxon>
        <taxon>Pseudomonadati</taxon>
        <taxon>Bacteroidota</taxon>
        <taxon>Flavobacteriia</taxon>
        <taxon>Flavobacteriales</taxon>
        <taxon>Weeksellaceae</taxon>
        <taxon>Chryseobacterium group</taxon>
        <taxon>Chryseobacterium</taxon>
    </lineage>
</organism>
<comment type="caution">
    <text evidence="1">The sequence shown here is derived from an EMBL/GenBank/DDBJ whole genome shotgun (WGS) entry which is preliminary data.</text>
</comment>
<sequence length="78" mass="9186">MSAKQRSKLSLCLQVSGWGIRSEIKVIAYRYCITKIYKVNQDHIIQKVFVEITVNNKEKALDIKEDINSFCLLMFFRK</sequence>
<accession>A0A432DYT5</accession>